<accession>A0ABN3X3H0</accession>
<protein>
    <submittedName>
        <fullName evidence="1">Uncharacterized protein</fullName>
    </submittedName>
</protein>
<sequence length="160" mass="17509">MNTLHGRVVTTVGRTLAHTSVHRWTDGEDLDALKGEWTDDETVTTDGRGPATTVRAHRTYTMDGTTTLGAGDRLRTVLALGDRAATSTERSGERVSWSRLDGAYEGDATYTTNVPREDRHAVGTSSERYRLYGTGGCYDRSLKTAQGTVTEDRLRWSPAG</sequence>
<evidence type="ECO:0000313" key="2">
    <source>
        <dbReference type="Proteomes" id="UP001500403"/>
    </source>
</evidence>
<proteinExistence type="predicted"/>
<dbReference type="Proteomes" id="UP001500403">
    <property type="component" value="Unassembled WGS sequence"/>
</dbReference>
<comment type="caution">
    <text evidence="1">The sequence shown here is derived from an EMBL/GenBank/DDBJ whole genome shotgun (WGS) entry which is preliminary data.</text>
</comment>
<evidence type="ECO:0000313" key="1">
    <source>
        <dbReference type="EMBL" id="GAA2935879.1"/>
    </source>
</evidence>
<reference evidence="1 2" key="1">
    <citation type="journal article" date="2019" name="Int. J. Syst. Evol. Microbiol.">
        <title>The Global Catalogue of Microorganisms (GCM) 10K type strain sequencing project: providing services to taxonomists for standard genome sequencing and annotation.</title>
        <authorList>
            <consortium name="The Broad Institute Genomics Platform"/>
            <consortium name="The Broad Institute Genome Sequencing Center for Infectious Disease"/>
            <person name="Wu L."/>
            <person name="Ma J."/>
        </authorList>
    </citation>
    <scope>NUCLEOTIDE SEQUENCE [LARGE SCALE GENOMIC DNA]</scope>
    <source>
        <strain evidence="1 2">JCM 9088</strain>
    </source>
</reference>
<keyword evidence="2" id="KW-1185">Reference proteome</keyword>
<gene>
    <name evidence="1" type="ORF">GCM10010446_21250</name>
</gene>
<name>A0ABN3X3H0_9ACTN</name>
<dbReference type="EMBL" id="BAAAUD010000020">
    <property type="protein sequence ID" value="GAA2935879.1"/>
    <property type="molecule type" value="Genomic_DNA"/>
</dbReference>
<organism evidence="1 2">
    <name type="scientific">Streptomyces enissocaesilis</name>
    <dbReference type="NCBI Taxonomy" id="332589"/>
    <lineage>
        <taxon>Bacteria</taxon>
        <taxon>Bacillati</taxon>
        <taxon>Actinomycetota</taxon>
        <taxon>Actinomycetes</taxon>
        <taxon>Kitasatosporales</taxon>
        <taxon>Streptomycetaceae</taxon>
        <taxon>Streptomyces</taxon>
        <taxon>Streptomyces rochei group</taxon>
    </lineage>
</organism>